<dbReference type="AlphaFoldDB" id="A0A5N7MIE5"/>
<dbReference type="PANTHER" id="PTHR48073:SF2">
    <property type="entry name" value="O-SUCCINYLBENZOATE SYNTHASE"/>
    <property type="match status" value="1"/>
</dbReference>
<name>A0A5N7MIE5_9HYPH</name>
<dbReference type="Gene3D" id="3.30.390.10">
    <property type="entry name" value="Enolase-like, N-terminal domain"/>
    <property type="match status" value="1"/>
</dbReference>
<organism evidence="7 8">
    <name type="scientific">Microvirga tunisiensis</name>
    <dbReference type="NCBI Taxonomy" id="2108360"/>
    <lineage>
        <taxon>Bacteria</taxon>
        <taxon>Pseudomonadati</taxon>
        <taxon>Pseudomonadota</taxon>
        <taxon>Alphaproteobacteria</taxon>
        <taxon>Hyphomicrobiales</taxon>
        <taxon>Methylobacteriaceae</taxon>
        <taxon>Microvirga</taxon>
    </lineage>
</organism>
<dbReference type="RefSeq" id="WP_152708620.1">
    <property type="nucleotide sequence ID" value="NZ_VOSJ01000001.1"/>
</dbReference>
<dbReference type="SUPFAM" id="SSF51604">
    <property type="entry name" value="Enolase C-terminal domain-like"/>
    <property type="match status" value="1"/>
</dbReference>
<protein>
    <submittedName>
        <fullName evidence="7">Enolase</fullName>
    </submittedName>
</protein>
<dbReference type="FunFam" id="3.30.390.10:FF:000009">
    <property type="entry name" value="Hydrophobic dipeptide epimerase"/>
    <property type="match status" value="1"/>
</dbReference>
<gene>
    <name evidence="7" type="ORF">FS320_00330</name>
</gene>
<evidence type="ECO:0000256" key="4">
    <source>
        <dbReference type="ARBA" id="ARBA00022842"/>
    </source>
</evidence>
<dbReference type="SFLD" id="SFLDS00001">
    <property type="entry name" value="Enolase"/>
    <property type="match status" value="1"/>
</dbReference>
<dbReference type="EMBL" id="VOSK01000001">
    <property type="protein sequence ID" value="MPR23706.1"/>
    <property type="molecule type" value="Genomic_DNA"/>
</dbReference>
<evidence type="ECO:0000256" key="3">
    <source>
        <dbReference type="ARBA" id="ARBA00022723"/>
    </source>
</evidence>
<dbReference type="PROSITE" id="PS00909">
    <property type="entry name" value="MR_MLE_2"/>
    <property type="match status" value="1"/>
</dbReference>
<dbReference type="SUPFAM" id="SSF54826">
    <property type="entry name" value="Enolase N-terminal domain-like"/>
    <property type="match status" value="1"/>
</dbReference>
<dbReference type="GO" id="GO:0009063">
    <property type="term" value="P:amino acid catabolic process"/>
    <property type="evidence" value="ECO:0007669"/>
    <property type="project" value="InterPro"/>
</dbReference>
<dbReference type="Pfam" id="PF13378">
    <property type="entry name" value="MR_MLE_C"/>
    <property type="match status" value="1"/>
</dbReference>
<reference evidence="7 8" key="1">
    <citation type="journal article" date="2019" name="Syst. Appl. Microbiol.">
        <title>Microvirga tunisiensis sp. nov., a root nodule symbiotic bacterium isolated from Lupinus micranthus and L. luteus grown in Northern Tunisia.</title>
        <authorList>
            <person name="Msaddak A."/>
            <person name="Rejili M."/>
            <person name="Duran D."/>
            <person name="Mars M."/>
            <person name="Palacios J.M."/>
            <person name="Ruiz-Argueso T."/>
            <person name="Rey L."/>
            <person name="Imperial J."/>
        </authorList>
    </citation>
    <scope>NUCLEOTIDE SEQUENCE [LARGE SCALE GENOMIC DNA]</scope>
    <source>
        <strain evidence="7 8">Lmie10</strain>
    </source>
</reference>
<evidence type="ECO:0000256" key="2">
    <source>
        <dbReference type="ARBA" id="ARBA00008031"/>
    </source>
</evidence>
<evidence type="ECO:0000256" key="5">
    <source>
        <dbReference type="ARBA" id="ARBA00023235"/>
    </source>
</evidence>
<proteinExistence type="inferred from homology"/>
<dbReference type="SMART" id="SM00922">
    <property type="entry name" value="MR_MLE"/>
    <property type="match status" value="1"/>
</dbReference>
<dbReference type="Proteomes" id="UP000403266">
    <property type="component" value="Unassembled WGS sequence"/>
</dbReference>
<keyword evidence="3" id="KW-0479">Metal-binding</keyword>
<dbReference type="PANTHER" id="PTHR48073">
    <property type="entry name" value="O-SUCCINYLBENZOATE SYNTHASE-RELATED"/>
    <property type="match status" value="1"/>
</dbReference>
<dbReference type="InterPro" id="IPR029065">
    <property type="entry name" value="Enolase_C-like"/>
</dbReference>
<accession>A0A5N7MIE5</accession>
<dbReference type="GO" id="GO:0000287">
    <property type="term" value="F:magnesium ion binding"/>
    <property type="evidence" value="ECO:0007669"/>
    <property type="project" value="UniProtKB-ARBA"/>
</dbReference>
<evidence type="ECO:0000313" key="7">
    <source>
        <dbReference type="EMBL" id="MPR23706.1"/>
    </source>
</evidence>
<dbReference type="SFLD" id="SFLDG00180">
    <property type="entry name" value="muconate_cycloisomerase"/>
    <property type="match status" value="1"/>
</dbReference>
<keyword evidence="4" id="KW-0460">Magnesium</keyword>
<dbReference type="GO" id="GO:0006518">
    <property type="term" value="P:peptide metabolic process"/>
    <property type="evidence" value="ECO:0007669"/>
    <property type="project" value="UniProtKB-ARBA"/>
</dbReference>
<evidence type="ECO:0000256" key="1">
    <source>
        <dbReference type="ARBA" id="ARBA00001946"/>
    </source>
</evidence>
<dbReference type="InterPro" id="IPR013342">
    <property type="entry name" value="Mandelate_racemase_C"/>
</dbReference>
<keyword evidence="8" id="KW-1185">Reference proteome</keyword>
<feature type="domain" description="Mandelate racemase/muconate lactonizing enzyme C-terminal" evidence="6">
    <location>
        <begin position="140"/>
        <end position="237"/>
    </location>
</feature>
<comment type="similarity">
    <text evidence="2">Belongs to the mandelate racemase/muconate lactonizing enzyme family.</text>
</comment>
<dbReference type="InterPro" id="IPR013341">
    <property type="entry name" value="Mandelate_racemase_N_dom"/>
</dbReference>
<evidence type="ECO:0000259" key="6">
    <source>
        <dbReference type="SMART" id="SM00922"/>
    </source>
</evidence>
<evidence type="ECO:0000313" key="8">
    <source>
        <dbReference type="Proteomes" id="UP000403266"/>
    </source>
</evidence>
<dbReference type="GO" id="GO:0016854">
    <property type="term" value="F:racemase and epimerase activity"/>
    <property type="evidence" value="ECO:0007669"/>
    <property type="project" value="UniProtKB-ARBA"/>
</dbReference>
<dbReference type="Pfam" id="PF02746">
    <property type="entry name" value="MR_MLE_N"/>
    <property type="match status" value="1"/>
</dbReference>
<sequence length="367" mass="38997">MKITKIEAIPYTIPYHYPVIAASGTLDSAEHVLVRIYTDEGPVGVSEAVVRSFVYGESQASIIAAIRLWFEPALVGADPFAVEENNARVSWIVANNTAHGAIDIALHDIRGKVTSQPSWRLLGGDGKAMRVTSILTMGDPDEAGEQASKIASLSGITSFKIKVGGNPREDVARVAAVRKAVGEDAYIYVDANHGWSAETAIRALTAIADHGVDLVEEPSPAGDTIGRQRLAQQVPITVMADESAPTLADAARELWTGSARALSIKVTRTGFTESAKLIALAEGLGARTLIGSQADGMVGAAAGLAFGSAFPRVAGEPGELDFYTILSDQLVVDYLEVKDGRLTPSSKPGIGVEIDEDKLHHYRIDRR</sequence>
<dbReference type="InterPro" id="IPR036849">
    <property type="entry name" value="Enolase-like_C_sf"/>
</dbReference>
<comment type="cofactor">
    <cofactor evidence="1">
        <name>Mg(2+)</name>
        <dbReference type="ChEBI" id="CHEBI:18420"/>
    </cofactor>
</comment>
<dbReference type="OrthoDB" id="9802699at2"/>
<keyword evidence="5" id="KW-0413">Isomerase</keyword>
<comment type="caution">
    <text evidence="7">The sequence shown here is derived from an EMBL/GenBank/DDBJ whole genome shotgun (WGS) entry which is preliminary data.</text>
</comment>
<dbReference type="Gene3D" id="3.20.20.120">
    <property type="entry name" value="Enolase-like C-terminal domain"/>
    <property type="match status" value="1"/>
</dbReference>
<dbReference type="InterPro" id="IPR018110">
    <property type="entry name" value="Mandel_Rmase/mucon_lact_enz_CS"/>
</dbReference>
<dbReference type="InterPro" id="IPR029017">
    <property type="entry name" value="Enolase-like_N"/>
</dbReference>